<keyword evidence="4" id="KW-1185">Reference proteome</keyword>
<dbReference type="PANTHER" id="PTHR43666">
    <property type="entry name" value="TLDD PROTEIN"/>
    <property type="match status" value="1"/>
</dbReference>
<sequence length="511" mass="53542">MSRPAGPQPASADGGSTVRETAHEIVERALGLSKADGCVVIATESSAVNLRWANNTLTTNGASRDRSITVISVIGRSFGVRTASTIDSPGSGGHPTARPTDLPHPTDADGLAELVRAAEDAARDAEDAEDYTDLLGLDTTDVGAGAGSAGAGSAGDAAEAFTDPAARTSTTVFASFARDLAEAFAAARAGGRRLFGFAEHNLTTTWLGTSTGLRLRYSQPTGSVEWNAKSGVPGGSVWHGQSTRDFTDVDVAGTDAALRDRLAWCERSLELPAGRYETLLPPSAVADLMIYMYWTAAGRDAAEGRTVFSRAGGGTRLGEAIGPAGLRLASDPHDPELATTTFVTAQSSSSMSSVFDNGLALRPTDWISDGTLAALVETRASARATGVPTTPMIDNLILDGGGSASLQEMIASTKRGLLLTSLWYIREVDPEVLLLTGLTRDGVYLVENGEVTGAVNNFRFNESPVDLLGRLAEIGATTRTMAREWADWFTLTRMPAVRIPDFNMSSVSPAN</sequence>
<feature type="region of interest" description="Disordered" evidence="1">
    <location>
        <begin position="83"/>
        <end position="108"/>
    </location>
</feature>
<dbReference type="HOGENOM" id="CLU_046126_0_0_11"/>
<reference evidence="3 4" key="1">
    <citation type="journal article" date="2007" name="Genome Res.">
        <title>Genome characteristics of facultatively symbiotic Frankia sp. strains reflect host range and host plant biogeography.</title>
        <authorList>
            <person name="Normand P."/>
            <person name="Lapierre P."/>
            <person name="Tisa L.S."/>
            <person name="Gogarten J.P."/>
            <person name="Alloisio N."/>
            <person name="Bagnarol E."/>
            <person name="Bassi C.A."/>
            <person name="Berry A.M."/>
            <person name="Bickhart D.M."/>
            <person name="Choisne N."/>
            <person name="Couloux A."/>
            <person name="Cournoyer B."/>
            <person name="Cruveiller S."/>
            <person name="Daubin V."/>
            <person name="Demange N."/>
            <person name="Francino M.P."/>
            <person name="Goltsman E."/>
            <person name="Huang Y."/>
            <person name="Kopp O.R."/>
            <person name="Labarre L."/>
            <person name="Lapidus A."/>
            <person name="Lavire C."/>
            <person name="Marechal J."/>
            <person name="Martinez M."/>
            <person name="Mastronunzio J.E."/>
            <person name="Mullin B.C."/>
            <person name="Niemann J."/>
            <person name="Pujic P."/>
            <person name="Rawnsley T."/>
            <person name="Rouy Z."/>
            <person name="Schenowitz C."/>
            <person name="Sellstedt A."/>
            <person name="Tavares F."/>
            <person name="Tomkins J.P."/>
            <person name="Vallenet D."/>
            <person name="Valverde C."/>
            <person name="Wall L.G."/>
            <person name="Wang Y."/>
            <person name="Medigue C."/>
            <person name="Benson D.R."/>
        </authorList>
    </citation>
    <scope>NUCLEOTIDE SEQUENCE [LARGE SCALE GENOMIC DNA]</scope>
    <source>
        <strain evidence="4">DSM 45818 / CECT 9043 / CcI3</strain>
    </source>
</reference>
<evidence type="ECO:0000313" key="4">
    <source>
        <dbReference type="Proteomes" id="UP000001937"/>
    </source>
</evidence>
<dbReference type="PhylomeDB" id="Q2J4X6"/>
<dbReference type="GO" id="GO:0008237">
    <property type="term" value="F:metallopeptidase activity"/>
    <property type="evidence" value="ECO:0007669"/>
    <property type="project" value="InterPro"/>
</dbReference>
<dbReference type="eggNOG" id="COG0312">
    <property type="taxonomic scope" value="Bacteria"/>
</dbReference>
<dbReference type="InterPro" id="IPR036059">
    <property type="entry name" value="TldD/PmbA_sf"/>
</dbReference>
<dbReference type="AlphaFoldDB" id="Q2J4X6"/>
<name>Q2J4X6_FRACC</name>
<dbReference type="Pfam" id="PF19289">
    <property type="entry name" value="PmbA_TldD_3rd"/>
    <property type="match status" value="1"/>
</dbReference>
<dbReference type="GO" id="GO:0006508">
    <property type="term" value="P:proteolysis"/>
    <property type="evidence" value="ECO:0007669"/>
    <property type="project" value="InterPro"/>
</dbReference>
<accession>Q2J4X6</accession>
<dbReference type="RefSeq" id="WP_011438674.1">
    <property type="nucleotide sequence ID" value="NC_007777.1"/>
</dbReference>
<dbReference type="EMBL" id="CP000249">
    <property type="protein sequence ID" value="ABD13666.1"/>
    <property type="molecule type" value="Genomic_DNA"/>
</dbReference>
<protein>
    <recommendedName>
        <fullName evidence="2">Metalloprotease TldD/E C-terminal domain-containing protein</fullName>
    </recommendedName>
</protein>
<proteinExistence type="predicted"/>
<evidence type="ECO:0000259" key="2">
    <source>
        <dbReference type="Pfam" id="PF19289"/>
    </source>
</evidence>
<gene>
    <name evidence="3" type="ordered locus">Francci3_4320</name>
</gene>
<evidence type="ECO:0000313" key="3">
    <source>
        <dbReference type="EMBL" id="ABD13666.1"/>
    </source>
</evidence>
<dbReference type="OrthoDB" id="9763230at2"/>
<dbReference type="KEGG" id="fra:Francci3_4320"/>
<dbReference type="STRING" id="106370.Francci3_4320"/>
<dbReference type="Proteomes" id="UP000001937">
    <property type="component" value="Chromosome"/>
</dbReference>
<dbReference type="SUPFAM" id="SSF111283">
    <property type="entry name" value="Putative modulator of DNA gyrase, PmbA/TldD"/>
    <property type="match status" value="1"/>
</dbReference>
<dbReference type="InterPro" id="IPR045569">
    <property type="entry name" value="Metalloprtase-TldD/E_C"/>
</dbReference>
<dbReference type="InterPro" id="IPR035068">
    <property type="entry name" value="TldD/PmbA_N"/>
</dbReference>
<dbReference type="PANTHER" id="PTHR43666:SF1">
    <property type="entry name" value="CONSERVED PROTEIN"/>
    <property type="match status" value="1"/>
</dbReference>
<evidence type="ECO:0000256" key="1">
    <source>
        <dbReference type="SAM" id="MobiDB-lite"/>
    </source>
</evidence>
<feature type="domain" description="Metalloprotease TldD/E C-terminal" evidence="2">
    <location>
        <begin position="274"/>
        <end position="505"/>
    </location>
</feature>
<organism evidence="3 4">
    <name type="scientific">Frankia casuarinae (strain DSM 45818 / CECT 9043 / HFP020203 / CcI3)</name>
    <dbReference type="NCBI Taxonomy" id="106370"/>
    <lineage>
        <taxon>Bacteria</taxon>
        <taxon>Bacillati</taxon>
        <taxon>Actinomycetota</taxon>
        <taxon>Actinomycetes</taxon>
        <taxon>Frankiales</taxon>
        <taxon>Frankiaceae</taxon>
        <taxon>Frankia</taxon>
    </lineage>
</organism>
<dbReference type="Gene3D" id="3.30.2290.10">
    <property type="entry name" value="PmbA/TldD superfamily"/>
    <property type="match status" value="1"/>
</dbReference>